<evidence type="ECO:0000313" key="5">
    <source>
        <dbReference type="EMBL" id="KKQ35494.1"/>
    </source>
</evidence>
<sequence>MKNFEKNLKALANKRRLEIIKYLKRNMSANVGQIAKEIRLSYKSTSKHLGILFAQDIVSKEQVRFEVVYELSPRKDPEVENIIKLL</sequence>
<keyword evidence="3" id="KW-0804">Transcription</keyword>
<accession>A0A0G0JFF6</accession>
<dbReference type="InterPro" id="IPR036390">
    <property type="entry name" value="WH_DNA-bd_sf"/>
</dbReference>
<dbReference type="GO" id="GO:0003700">
    <property type="term" value="F:DNA-binding transcription factor activity"/>
    <property type="evidence" value="ECO:0007669"/>
    <property type="project" value="InterPro"/>
</dbReference>
<dbReference type="InterPro" id="IPR011991">
    <property type="entry name" value="ArsR-like_HTH"/>
</dbReference>
<dbReference type="GO" id="GO:0003677">
    <property type="term" value="F:DNA binding"/>
    <property type="evidence" value="ECO:0007669"/>
    <property type="project" value="UniProtKB-KW"/>
</dbReference>
<evidence type="ECO:0000256" key="1">
    <source>
        <dbReference type="ARBA" id="ARBA00023015"/>
    </source>
</evidence>
<evidence type="ECO:0000256" key="2">
    <source>
        <dbReference type="ARBA" id="ARBA00023125"/>
    </source>
</evidence>
<organism evidence="5 6">
    <name type="scientific">Candidatus Nomurabacteria bacterium GW2011_GWB1_37_5</name>
    <dbReference type="NCBI Taxonomy" id="1618742"/>
    <lineage>
        <taxon>Bacteria</taxon>
        <taxon>Candidatus Nomuraibacteriota</taxon>
    </lineage>
</organism>
<proteinExistence type="predicted"/>
<gene>
    <name evidence="5" type="ORF">US50_C0013G0008</name>
</gene>
<dbReference type="Gene3D" id="1.10.10.10">
    <property type="entry name" value="Winged helix-like DNA-binding domain superfamily/Winged helix DNA-binding domain"/>
    <property type="match status" value="1"/>
</dbReference>
<dbReference type="InterPro" id="IPR036388">
    <property type="entry name" value="WH-like_DNA-bd_sf"/>
</dbReference>
<dbReference type="Proteomes" id="UP000033876">
    <property type="component" value="Unassembled WGS sequence"/>
</dbReference>
<keyword evidence="1" id="KW-0805">Transcription regulation</keyword>
<dbReference type="PANTHER" id="PTHR33154">
    <property type="entry name" value="TRANSCRIPTIONAL REGULATOR, ARSR FAMILY"/>
    <property type="match status" value="1"/>
</dbReference>
<dbReference type="PROSITE" id="PS50987">
    <property type="entry name" value="HTH_ARSR_2"/>
    <property type="match status" value="1"/>
</dbReference>
<reference evidence="5 6" key="1">
    <citation type="journal article" date="2015" name="Nature">
        <title>rRNA introns, odd ribosomes, and small enigmatic genomes across a large radiation of phyla.</title>
        <authorList>
            <person name="Brown C.T."/>
            <person name="Hug L.A."/>
            <person name="Thomas B.C."/>
            <person name="Sharon I."/>
            <person name="Castelle C.J."/>
            <person name="Singh A."/>
            <person name="Wilkins M.J."/>
            <person name="Williams K.H."/>
            <person name="Banfield J.F."/>
        </authorList>
    </citation>
    <scope>NUCLEOTIDE SEQUENCE [LARGE SCALE GENOMIC DNA]</scope>
</reference>
<dbReference type="InterPro" id="IPR001845">
    <property type="entry name" value="HTH_ArsR_DNA-bd_dom"/>
</dbReference>
<evidence type="ECO:0000256" key="3">
    <source>
        <dbReference type="ARBA" id="ARBA00023163"/>
    </source>
</evidence>
<name>A0A0G0JFF6_9BACT</name>
<dbReference type="PANTHER" id="PTHR33154:SF33">
    <property type="entry name" value="TRANSCRIPTIONAL REPRESSOR SDPR"/>
    <property type="match status" value="1"/>
</dbReference>
<comment type="caution">
    <text evidence="5">The sequence shown here is derived from an EMBL/GenBank/DDBJ whole genome shotgun (WGS) entry which is preliminary data.</text>
</comment>
<evidence type="ECO:0000313" key="6">
    <source>
        <dbReference type="Proteomes" id="UP000033876"/>
    </source>
</evidence>
<protein>
    <recommendedName>
        <fullName evidence="4">HTH arsR-type domain-containing protein</fullName>
    </recommendedName>
</protein>
<evidence type="ECO:0000259" key="4">
    <source>
        <dbReference type="PROSITE" id="PS50987"/>
    </source>
</evidence>
<dbReference type="Pfam" id="PF01022">
    <property type="entry name" value="HTH_5"/>
    <property type="match status" value="1"/>
</dbReference>
<dbReference type="InterPro" id="IPR051081">
    <property type="entry name" value="HTH_MetalResp_TranReg"/>
</dbReference>
<feature type="domain" description="HTH arsR-type" evidence="4">
    <location>
        <begin position="1"/>
        <end position="86"/>
    </location>
</feature>
<dbReference type="SUPFAM" id="SSF46785">
    <property type="entry name" value="Winged helix' DNA-binding domain"/>
    <property type="match status" value="1"/>
</dbReference>
<dbReference type="EMBL" id="LBTF01000013">
    <property type="protein sequence ID" value="KKQ35494.1"/>
    <property type="molecule type" value="Genomic_DNA"/>
</dbReference>
<dbReference type="CDD" id="cd00090">
    <property type="entry name" value="HTH_ARSR"/>
    <property type="match status" value="1"/>
</dbReference>
<dbReference type="AlphaFoldDB" id="A0A0G0JFF6"/>
<dbReference type="SMART" id="SM00418">
    <property type="entry name" value="HTH_ARSR"/>
    <property type="match status" value="1"/>
</dbReference>
<keyword evidence="2" id="KW-0238">DNA-binding</keyword>